<dbReference type="KEGG" id="aay:WYH_00973"/>
<dbReference type="OrthoDB" id="7428128at2"/>
<proteinExistence type="predicted"/>
<accession>A0A0F7KSB9</accession>
<gene>
    <name evidence="1" type="ORF">WYH_00973</name>
</gene>
<reference evidence="1" key="1">
    <citation type="submission" date="2015-05" db="EMBL/GenBank/DDBJ databases">
        <title>The complete genome of Altererythrobacter atlanticus strain 26DY36.</title>
        <authorList>
            <person name="Wu Y.-H."/>
            <person name="Cheng H."/>
            <person name="Wu X.-W."/>
        </authorList>
    </citation>
    <scope>NUCLEOTIDE SEQUENCE [LARGE SCALE GENOMIC DNA]</scope>
    <source>
        <strain evidence="1">26DY36</strain>
    </source>
</reference>
<dbReference type="PROSITE" id="PS51257">
    <property type="entry name" value="PROKAR_LIPOPROTEIN"/>
    <property type="match status" value="1"/>
</dbReference>
<dbReference type="RefSeq" id="WP_156320067.1">
    <property type="nucleotide sequence ID" value="NZ_CP011452.2"/>
</dbReference>
<dbReference type="AlphaFoldDB" id="A0A0F7KSB9"/>
<name>A0A0F7KSB9_9SPHN</name>
<keyword evidence="2" id="KW-1185">Reference proteome</keyword>
<organism evidence="1 2">
    <name type="scientific">Croceibacterium atlanticum</name>
    <dbReference type="NCBI Taxonomy" id="1267766"/>
    <lineage>
        <taxon>Bacteria</taxon>
        <taxon>Pseudomonadati</taxon>
        <taxon>Pseudomonadota</taxon>
        <taxon>Alphaproteobacteria</taxon>
        <taxon>Sphingomonadales</taxon>
        <taxon>Erythrobacteraceae</taxon>
        <taxon>Croceibacterium</taxon>
    </lineage>
</organism>
<evidence type="ECO:0000313" key="2">
    <source>
        <dbReference type="Proteomes" id="UP000034392"/>
    </source>
</evidence>
<sequence>MLRIGLLLPLSLGLVIAGCGGSGTEDVPPEDFGDISLPDPSVEEETGYGTIGPVSYSFDDSRLTRAEVELPIPPDYKTRVWAIKLIPTERADMLGKIACRYGDSTKDQECNVADEAGLALAMLERPITDYRDSFAQNGFGEEQLGSTEIAGQVGFAYNTEENGRPTEYRFVPVSGRTLMLMRQAGPGLGRASKAITAVVSGLRVSKLSH</sequence>
<protein>
    <submittedName>
        <fullName evidence="1">Uncharacterized protein</fullName>
    </submittedName>
</protein>
<dbReference type="EMBL" id="CP011452">
    <property type="protein sequence ID" value="AKH42021.1"/>
    <property type="molecule type" value="Genomic_DNA"/>
</dbReference>
<dbReference type="PATRIC" id="fig|1267766.3.peg.978"/>
<dbReference type="Proteomes" id="UP000034392">
    <property type="component" value="Chromosome"/>
</dbReference>
<evidence type="ECO:0000313" key="1">
    <source>
        <dbReference type="EMBL" id="AKH42021.1"/>
    </source>
</evidence>